<dbReference type="FunFam" id="3.40.50.620:FF:000008">
    <property type="entry name" value="Tyrosine--tRNA ligase"/>
    <property type="match status" value="1"/>
</dbReference>
<feature type="binding site" evidence="11">
    <location>
        <position position="36"/>
    </location>
    <ligand>
        <name>L-tyrosine</name>
        <dbReference type="ChEBI" id="CHEBI:58315"/>
    </ligand>
</feature>
<dbReference type="Pfam" id="PF22421">
    <property type="entry name" value="SYY_C-terminal"/>
    <property type="match status" value="1"/>
</dbReference>
<dbReference type="Gene3D" id="3.10.290.10">
    <property type="entry name" value="RNA-binding S4 domain"/>
    <property type="match status" value="1"/>
</dbReference>
<dbReference type="FunFam" id="1.10.240.10:FF:000001">
    <property type="entry name" value="Tyrosine--tRNA ligase"/>
    <property type="match status" value="1"/>
</dbReference>
<dbReference type="InterPro" id="IPR002942">
    <property type="entry name" value="S4_RNA-bd"/>
</dbReference>
<comment type="catalytic activity">
    <reaction evidence="9 11">
        <text>tRNA(Tyr) + L-tyrosine + ATP = L-tyrosyl-tRNA(Tyr) + AMP + diphosphate + H(+)</text>
        <dbReference type="Rhea" id="RHEA:10220"/>
        <dbReference type="Rhea" id="RHEA-COMP:9706"/>
        <dbReference type="Rhea" id="RHEA-COMP:9707"/>
        <dbReference type="ChEBI" id="CHEBI:15378"/>
        <dbReference type="ChEBI" id="CHEBI:30616"/>
        <dbReference type="ChEBI" id="CHEBI:33019"/>
        <dbReference type="ChEBI" id="CHEBI:58315"/>
        <dbReference type="ChEBI" id="CHEBI:78442"/>
        <dbReference type="ChEBI" id="CHEBI:78536"/>
        <dbReference type="ChEBI" id="CHEBI:456215"/>
        <dbReference type="EC" id="6.1.1.1"/>
    </reaction>
</comment>
<keyword evidence="3 11" id="KW-0436">Ligase</keyword>
<evidence type="ECO:0000256" key="11">
    <source>
        <dbReference type="HAMAP-Rule" id="MF_02006"/>
    </source>
</evidence>
<evidence type="ECO:0000256" key="9">
    <source>
        <dbReference type="ARBA" id="ARBA00048248"/>
    </source>
</evidence>
<proteinExistence type="inferred from homology"/>
<dbReference type="InterPro" id="IPR054608">
    <property type="entry name" value="SYY-like_C"/>
</dbReference>
<dbReference type="OrthoDB" id="9804243at2"/>
<dbReference type="GO" id="GO:0042803">
    <property type="term" value="F:protein homodimerization activity"/>
    <property type="evidence" value="ECO:0007669"/>
    <property type="project" value="UniProtKB-ARBA"/>
</dbReference>
<dbReference type="InterPro" id="IPR002305">
    <property type="entry name" value="aa-tRNA-synth_Ic"/>
</dbReference>
<dbReference type="CDD" id="cd00805">
    <property type="entry name" value="TyrRS_core"/>
    <property type="match status" value="1"/>
</dbReference>
<dbReference type="EC" id="6.1.1.1" evidence="11"/>
<dbReference type="GO" id="GO:0005524">
    <property type="term" value="F:ATP binding"/>
    <property type="evidence" value="ECO:0007669"/>
    <property type="project" value="UniProtKB-UniRule"/>
</dbReference>
<dbReference type="STRING" id="1410383.TGUWTKB_2800"/>
<evidence type="ECO:0000256" key="12">
    <source>
        <dbReference type="PROSITE-ProRule" id="PRU00182"/>
    </source>
</evidence>
<name>A0A090ALK1_9ENTR</name>
<dbReference type="GO" id="GO:0006437">
    <property type="term" value="P:tyrosyl-tRNA aminoacylation"/>
    <property type="evidence" value="ECO:0007669"/>
    <property type="project" value="UniProtKB-UniRule"/>
</dbReference>
<dbReference type="PRINTS" id="PR01040">
    <property type="entry name" value="TRNASYNTHTYR"/>
</dbReference>
<evidence type="ECO:0000256" key="10">
    <source>
        <dbReference type="ARBA" id="ARBA00060965"/>
    </source>
</evidence>
<dbReference type="PROSITE" id="PS00178">
    <property type="entry name" value="AA_TRNA_LIGASE_I"/>
    <property type="match status" value="1"/>
</dbReference>
<dbReference type="SUPFAM" id="SSF55174">
    <property type="entry name" value="Alpha-L RNA-binding motif"/>
    <property type="match status" value="1"/>
</dbReference>
<dbReference type="RefSeq" id="WP_041062814.1">
    <property type="nucleotide sequence ID" value="NZ_AP014521.1"/>
</dbReference>
<keyword evidence="5 11" id="KW-0067">ATP-binding</keyword>
<keyword evidence="15" id="KW-1185">Reference proteome</keyword>
<keyword evidence="4 11" id="KW-0547">Nucleotide-binding</keyword>
<feature type="binding site" evidence="11">
    <location>
        <position position="174"/>
    </location>
    <ligand>
        <name>L-tyrosine</name>
        <dbReference type="ChEBI" id="CHEBI:58315"/>
    </ligand>
</feature>
<evidence type="ECO:0000256" key="7">
    <source>
        <dbReference type="ARBA" id="ARBA00022917"/>
    </source>
</evidence>
<reference evidence="15" key="1">
    <citation type="submission" date="2013-11" db="EMBL/GenBank/DDBJ databases">
        <title>Symbiont-containing voluminous jelly as an extraordinary maternal gift for overwintering insect nymphs.</title>
        <authorList>
            <person name="Kaiwa N."/>
            <person name="Hosokawa T."/>
            <person name="Nikoh N."/>
            <person name="Meng X.Y."/>
            <person name="Tanahashi M."/>
            <person name="Moriyama M."/>
            <person name="Maeda T."/>
            <person name="Yamaguchi K."/>
            <person name="Shigenobu S."/>
            <person name="Ito M."/>
            <person name="Fukatsu T."/>
        </authorList>
    </citation>
    <scope>NUCLEOTIDE SEQUENCE [LARGE SCALE GENOMIC DNA]</scope>
    <source>
        <strain evidence="15">UwTKB</strain>
    </source>
</reference>
<dbReference type="InterPro" id="IPR001412">
    <property type="entry name" value="aa-tRNA-synth_I_CS"/>
</dbReference>
<dbReference type="Pfam" id="PF00579">
    <property type="entry name" value="tRNA-synt_1b"/>
    <property type="match status" value="1"/>
</dbReference>
<keyword evidence="6 12" id="KW-0694">RNA-binding</keyword>
<evidence type="ECO:0000256" key="2">
    <source>
        <dbReference type="ARBA" id="ARBA00022490"/>
    </source>
</evidence>
<dbReference type="Gene3D" id="1.10.240.10">
    <property type="entry name" value="Tyrosyl-Transfer RNA Synthetase"/>
    <property type="match status" value="1"/>
</dbReference>
<dbReference type="Proteomes" id="UP000031627">
    <property type="component" value="Chromosome"/>
</dbReference>
<dbReference type="InterPro" id="IPR002307">
    <property type="entry name" value="Tyr-tRNA-ligase"/>
</dbReference>
<dbReference type="KEGG" id="sbw:TGUWTKB_2800"/>
<sequence length="422" mass="49527">MNIQFIDNLKNRGIISQITDEKFLQNLLLKKNFSLYCGFDPTADSLHLGHLLPLMCLKRFQNIGCKPIILLGGATSLIGDPSFKEGERILNLHKDIEQWTEKICSQIKKFLNFNCGENSAIIINNYHWFKNINILKFLRDIGKYFSVNQMINKESVKKRFFRKDKGISFTEFSYSLLQAYDFTYVYKNYNVMLQIGGSDQWGNITAGIDLTYRFYKKKVLGLTIPLLTKSDGKKFGKTEEGNIWIDKEKTTPYSFYQFWINTSDTDVYKFMKLFTFIDIHKIQEMEKKNDVYTLKKAKEKLANEMTRIVHGEKILSFVRKISKILFTDSLYQLKEKDFENLIKNGIPTINLFNNLDLQQTLIHCQFISSRTQAKNLIKSNAISINSKKINNINYIFNNHDKIFNRFTLLCRGKKKYCLIQWI</sequence>
<dbReference type="GO" id="GO:0004831">
    <property type="term" value="F:tyrosine-tRNA ligase activity"/>
    <property type="evidence" value="ECO:0007669"/>
    <property type="project" value="UniProtKB-UniRule"/>
</dbReference>
<comment type="function">
    <text evidence="11">Catalyzes the attachment of tyrosine to tRNA(Tyr) in a two-step reaction: tyrosine is first activated by ATP to form Tyr-AMP and then transferred to the acceptor end of tRNA(Tyr).</text>
</comment>
<keyword evidence="8 11" id="KW-0030">Aminoacyl-tRNA synthetase</keyword>
<dbReference type="GO" id="GO:0003723">
    <property type="term" value="F:RNA binding"/>
    <property type="evidence" value="ECO:0007669"/>
    <property type="project" value="UniProtKB-KW"/>
</dbReference>
<dbReference type="NCBIfam" id="TIGR00234">
    <property type="entry name" value="tyrS"/>
    <property type="match status" value="1"/>
</dbReference>
<dbReference type="PROSITE" id="PS50889">
    <property type="entry name" value="S4"/>
    <property type="match status" value="1"/>
</dbReference>
<dbReference type="InterPro" id="IPR036986">
    <property type="entry name" value="S4_RNA-bd_sf"/>
</dbReference>
<gene>
    <name evidence="11 14" type="primary">tyrS</name>
    <name evidence="14" type="ORF">TGUWTKB_2800</name>
</gene>
<evidence type="ECO:0000313" key="14">
    <source>
        <dbReference type="EMBL" id="BAP58524.1"/>
    </source>
</evidence>
<evidence type="ECO:0000256" key="4">
    <source>
        <dbReference type="ARBA" id="ARBA00022741"/>
    </source>
</evidence>
<dbReference type="InterPro" id="IPR024107">
    <property type="entry name" value="Tyr-tRNA-ligase_bac_1"/>
</dbReference>
<dbReference type="HOGENOM" id="CLU_024003_0_3_6"/>
<dbReference type="InterPro" id="IPR024088">
    <property type="entry name" value="Tyr-tRNA-ligase_bac-type"/>
</dbReference>
<keyword evidence="2 11" id="KW-0963">Cytoplasm</keyword>
<feature type="domain" description="RNA-binding S4" evidence="13">
    <location>
        <begin position="356"/>
        <end position="417"/>
    </location>
</feature>
<dbReference type="PANTHER" id="PTHR11766">
    <property type="entry name" value="TYROSYL-TRNA SYNTHETASE"/>
    <property type="match status" value="1"/>
</dbReference>
<evidence type="ECO:0000256" key="5">
    <source>
        <dbReference type="ARBA" id="ARBA00022840"/>
    </source>
</evidence>
<dbReference type="InterPro" id="IPR014729">
    <property type="entry name" value="Rossmann-like_a/b/a_fold"/>
</dbReference>
<evidence type="ECO:0000256" key="3">
    <source>
        <dbReference type="ARBA" id="ARBA00022598"/>
    </source>
</evidence>
<organism evidence="14 15">
    <name type="scientific">Candidatus Tachikawaea gelatinosa</name>
    <dbReference type="NCBI Taxonomy" id="1410383"/>
    <lineage>
        <taxon>Bacteria</taxon>
        <taxon>Pseudomonadati</taxon>
        <taxon>Pseudomonadota</taxon>
        <taxon>Gammaproteobacteria</taxon>
        <taxon>Enterobacterales</taxon>
        <taxon>Enterobacteriaceae</taxon>
        <taxon>Candidatus Tachikawaea</taxon>
    </lineage>
</organism>
<dbReference type="EMBL" id="AP014521">
    <property type="protein sequence ID" value="BAP58524.1"/>
    <property type="molecule type" value="Genomic_DNA"/>
</dbReference>
<comment type="subcellular location">
    <subcellularLocation>
        <location evidence="1 11">Cytoplasm</location>
    </subcellularLocation>
</comment>
<protein>
    <recommendedName>
        <fullName evidence="11">Tyrosine--tRNA ligase</fullName>
        <ecNumber evidence="11">6.1.1.1</ecNumber>
    </recommendedName>
    <alternativeName>
        <fullName evidence="11">Tyrosyl-tRNA synthetase</fullName>
        <shortName evidence="11">TyrRS</shortName>
    </alternativeName>
</protein>
<dbReference type="PANTHER" id="PTHR11766:SF0">
    <property type="entry name" value="TYROSINE--TRNA LIGASE, MITOCHONDRIAL"/>
    <property type="match status" value="1"/>
</dbReference>
<keyword evidence="7 11" id="KW-0648">Protein biosynthesis</keyword>
<evidence type="ECO:0000313" key="15">
    <source>
        <dbReference type="Proteomes" id="UP000031627"/>
    </source>
</evidence>
<reference evidence="14 15" key="2">
    <citation type="journal article" date="2014" name="Curr. Biol.">
        <title>Symbiont-Supplemented Maternal Investment Underpinning Host's Ecological Adaptation.</title>
        <authorList>
            <person name="Kaiwa N."/>
            <person name="Hosokawa T."/>
            <person name="Nikoh N."/>
            <person name="Tanahashi M."/>
            <person name="Moriyama M."/>
            <person name="Meng X.Y."/>
            <person name="Maeda T."/>
            <person name="Yamaguchi K."/>
            <person name="Shigenobu S."/>
            <person name="Ito M."/>
            <person name="Fukatsu T."/>
        </authorList>
    </citation>
    <scope>NUCLEOTIDE SEQUENCE [LARGE SCALE GENOMIC DNA]</scope>
    <source>
        <strain evidence="14 15">UwTKB</strain>
    </source>
</reference>
<feature type="binding site" evidence="11">
    <location>
        <position position="178"/>
    </location>
    <ligand>
        <name>L-tyrosine</name>
        <dbReference type="ChEBI" id="CHEBI:58315"/>
    </ligand>
</feature>
<feature type="binding site" evidence="11">
    <location>
        <position position="237"/>
    </location>
    <ligand>
        <name>ATP</name>
        <dbReference type="ChEBI" id="CHEBI:30616"/>
    </ligand>
</feature>
<dbReference type="GO" id="GO:0005829">
    <property type="term" value="C:cytosol"/>
    <property type="evidence" value="ECO:0007669"/>
    <property type="project" value="TreeGrafter"/>
</dbReference>
<dbReference type="Gene3D" id="3.40.50.620">
    <property type="entry name" value="HUPs"/>
    <property type="match status" value="1"/>
</dbReference>
<comment type="similarity">
    <text evidence="10 11">Belongs to the class-I aminoacyl-tRNA synthetase family. TyrS type 1 subfamily.</text>
</comment>
<dbReference type="HAMAP" id="MF_02006">
    <property type="entry name" value="Tyr_tRNA_synth_type1"/>
    <property type="match status" value="1"/>
</dbReference>
<evidence type="ECO:0000256" key="1">
    <source>
        <dbReference type="ARBA" id="ARBA00004496"/>
    </source>
</evidence>
<evidence type="ECO:0000256" key="6">
    <source>
        <dbReference type="ARBA" id="ARBA00022884"/>
    </source>
</evidence>
<dbReference type="SMART" id="SM00363">
    <property type="entry name" value="S4"/>
    <property type="match status" value="1"/>
</dbReference>
<accession>A0A090ALK1</accession>
<dbReference type="AlphaFoldDB" id="A0A090ALK1"/>
<feature type="short sequence motif" description="'HIGH' region" evidence="11">
    <location>
        <begin position="41"/>
        <end position="50"/>
    </location>
</feature>
<evidence type="ECO:0000256" key="8">
    <source>
        <dbReference type="ARBA" id="ARBA00023146"/>
    </source>
</evidence>
<evidence type="ECO:0000259" key="13">
    <source>
        <dbReference type="SMART" id="SM00363"/>
    </source>
</evidence>
<dbReference type="SUPFAM" id="SSF52374">
    <property type="entry name" value="Nucleotidylyl transferase"/>
    <property type="match status" value="1"/>
</dbReference>
<comment type="subunit">
    <text evidence="11">Homodimer.</text>
</comment>
<feature type="short sequence motif" description="'KMSKS' region" evidence="11">
    <location>
        <begin position="234"/>
        <end position="238"/>
    </location>
</feature>